<comment type="caution">
    <text evidence="13">The sequence shown here is derived from an EMBL/GenBank/DDBJ whole genome shotgun (WGS) entry which is preliminary data.</text>
</comment>
<evidence type="ECO:0000256" key="2">
    <source>
        <dbReference type="ARBA" id="ARBA00004922"/>
    </source>
</evidence>
<dbReference type="Pfam" id="PF13733">
    <property type="entry name" value="Glyco_transf_7N"/>
    <property type="match status" value="1"/>
</dbReference>
<feature type="domain" description="Galactosyltransferase N-terminal" evidence="12">
    <location>
        <begin position="1"/>
        <end position="35"/>
    </location>
</feature>
<organism evidence="13 14">
    <name type="scientific">Dimorphilus gyrociliatus</name>
    <dbReference type="NCBI Taxonomy" id="2664684"/>
    <lineage>
        <taxon>Eukaryota</taxon>
        <taxon>Metazoa</taxon>
        <taxon>Spiralia</taxon>
        <taxon>Lophotrochozoa</taxon>
        <taxon>Annelida</taxon>
        <taxon>Polychaeta</taxon>
        <taxon>Polychaeta incertae sedis</taxon>
        <taxon>Dinophilidae</taxon>
        <taxon>Dimorphilus</taxon>
    </lineage>
</organism>
<keyword evidence="7" id="KW-0735">Signal-anchor</keyword>
<dbReference type="PANTHER" id="PTHR19300">
    <property type="entry name" value="BETA-1,4-GALACTOSYLTRANSFERASE"/>
    <property type="match status" value="1"/>
</dbReference>
<feature type="domain" description="Galactosyltransferase C-terminal" evidence="11">
    <location>
        <begin position="40"/>
        <end position="117"/>
    </location>
</feature>
<evidence type="ECO:0000256" key="5">
    <source>
        <dbReference type="ARBA" id="ARBA00022679"/>
    </source>
</evidence>
<evidence type="ECO:0000256" key="10">
    <source>
        <dbReference type="ARBA" id="ARBA00023180"/>
    </source>
</evidence>
<comment type="subcellular location">
    <subcellularLocation>
        <location evidence="1">Membrane</location>
        <topology evidence="1">Single-pass type II membrane protein</topology>
    </subcellularLocation>
</comment>
<dbReference type="GO" id="GO:0008378">
    <property type="term" value="F:galactosyltransferase activity"/>
    <property type="evidence" value="ECO:0007669"/>
    <property type="project" value="TreeGrafter"/>
</dbReference>
<dbReference type="GO" id="GO:0016020">
    <property type="term" value="C:membrane"/>
    <property type="evidence" value="ECO:0007669"/>
    <property type="project" value="UniProtKB-SubCell"/>
</dbReference>
<dbReference type="PANTHER" id="PTHR19300:SF57">
    <property type="entry name" value="BETA-1,4-N-ACETYLGALACTOSAMINYLTRANSFERASE"/>
    <property type="match status" value="1"/>
</dbReference>
<keyword evidence="9" id="KW-0472">Membrane</keyword>
<dbReference type="Proteomes" id="UP000549394">
    <property type="component" value="Unassembled WGS sequence"/>
</dbReference>
<keyword evidence="14" id="KW-1185">Reference proteome</keyword>
<dbReference type="InterPro" id="IPR003859">
    <property type="entry name" value="Galactosyl_T"/>
</dbReference>
<dbReference type="GO" id="GO:0005794">
    <property type="term" value="C:Golgi apparatus"/>
    <property type="evidence" value="ECO:0007669"/>
    <property type="project" value="TreeGrafter"/>
</dbReference>
<evidence type="ECO:0000259" key="11">
    <source>
        <dbReference type="Pfam" id="PF02709"/>
    </source>
</evidence>
<comment type="similarity">
    <text evidence="3">Belongs to the glycosyltransferase 7 family.</text>
</comment>
<dbReference type="Pfam" id="PF02709">
    <property type="entry name" value="Glyco_transf_7C"/>
    <property type="match status" value="1"/>
</dbReference>
<keyword evidence="10" id="KW-0325">Glycoprotein</keyword>
<reference evidence="13 14" key="1">
    <citation type="submission" date="2020-08" db="EMBL/GenBank/DDBJ databases">
        <authorList>
            <person name="Hejnol A."/>
        </authorList>
    </citation>
    <scope>NUCLEOTIDE SEQUENCE [LARGE SCALE GENOMIC DNA]</scope>
</reference>
<evidence type="ECO:0000259" key="12">
    <source>
        <dbReference type="Pfam" id="PF13733"/>
    </source>
</evidence>
<evidence type="ECO:0000313" key="14">
    <source>
        <dbReference type="Proteomes" id="UP000549394"/>
    </source>
</evidence>
<dbReference type="GO" id="GO:0005975">
    <property type="term" value="P:carbohydrate metabolic process"/>
    <property type="evidence" value="ECO:0007669"/>
    <property type="project" value="InterPro"/>
</dbReference>
<dbReference type="GO" id="GO:0006688">
    <property type="term" value="P:glycosphingolipid biosynthetic process"/>
    <property type="evidence" value="ECO:0007669"/>
    <property type="project" value="TreeGrafter"/>
</dbReference>
<dbReference type="InterPro" id="IPR029044">
    <property type="entry name" value="Nucleotide-diphossugar_trans"/>
</dbReference>
<gene>
    <name evidence="13" type="ORF">DGYR_LOCUS2881</name>
</gene>
<keyword evidence="5" id="KW-0808">Transferase</keyword>
<keyword evidence="4" id="KW-0328">Glycosyltransferase</keyword>
<evidence type="ECO:0000256" key="7">
    <source>
        <dbReference type="ARBA" id="ARBA00022968"/>
    </source>
</evidence>
<keyword evidence="8" id="KW-1133">Transmembrane helix</keyword>
<dbReference type="SUPFAM" id="SSF53448">
    <property type="entry name" value="Nucleotide-diphospho-sugar transferases"/>
    <property type="match status" value="1"/>
</dbReference>
<evidence type="ECO:0000256" key="8">
    <source>
        <dbReference type="ARBA" id="ARBA00022989"/>
    </source>
</evidence>
<evidence type="ECO:0000256" key="3">
    <source>
        <dbReference type="ARBA" id="ARBA00005735"/>
    </source>
</evidence>
<dbReference type="UniPathway" id="UPA00378"/>
<protein>
    <submittedName>
        <fullName evidence="13">DgyrCDS3151</fullName>
    </submittedName>
</protein>
<accession>A0A7I8VDG9</accession>
<evidence type="ECO:0000256" key="6">
    <source>
        <dbReference type="ARBA" id="ARBA00022692"/>
    </source>
</evidence>
<dbReference type="Gene3D" id="3.90.550.10">
    <property type="entry name" value="Spore Coat Polysaccharide Biosynthesis Protein SpsA, Chain A"/>
    <property type="match status" value="1"/>
</dbReference>
<proteinExistence type="inferred from homology"/>
<comment type="pathway">
    <text evidence="2">Protein modification; protein glycosylation.</text>
</comment>
<sequence length="175" mass="20610">MNAAFIEIDKIFKFDCLIFHDVDMFVEDGRHMYNCVDAPRHLGALVQKYNYTFPCQCHVGGVLSIKKEQFKAINGFHILFYGWGDEDKDMLGRLRANKLNITRYPQPLAKYTMITHERDKWNPPNRFRESFLLLHKSLNDIKKYGLNTVNYSIDSFTLKPTYTLLQLKLSKLNCY</sequence>
<name>A0A7I8VDG9_9ANNE</name>
<dbReference type="OrthoDB" id="10016069at2759"/>
<dbReference type="InterPro" id="IPR027791">
    <property type="entry name" value="Galactosyl_T_C"/>
</dbReference>
<dbReference type="InterPro" id="IPR027995">
    <property type="entry name" value="Galactosyl_T_N"/>
</dbReference>
<evidence type="ECO:0000313" key="13">
    <source>
        <dbReference type="EMBL" id="CAD5113987.1"/>
    </source>
</evidence>
<evidence type="ECO:0000256" key="1">
    <source>
        <dbReference type="ARBA" id="ARBA00004606"/>
    </source>
</evidence>
<dbReference type="AlphaFoldDB" id="A0A7I8VDG9"/>
<dbReference type="PRINTS" id="PR02050">
    <property type="entry name" value="B14GALTRFASE"/>
</dbReference>
<evidence type="ECO:0000256" key="4">
    <source>
        <dbReference type="ARBA" id="ARBA00022676"/>
    </source>
</evidence>
<evidence type="ECO:0000256" key="9">
    <source>
        <dbReference type="ARBA" id="ARBA00023136"/>
    </source>
</evidence>
<dbReference type="EMBL" id="CAJFCJ010000004">
    <property type="protein sequence ID" value="CAD5113987.1"/>
    <property type="molecule type" value="Genomic_DNA"/>
</dbReference>
<keyword evidence="6" id="KW-0812">Transmembrane</keyword>
<dbReference type="GO" id="GO:0033842">
    <property type="term" value="F:N-acetyl-beta-glucosaminyl-derivative 4-beta-N-acetylgalactosaminyltransferase activity"/>
    <property type="evidence" value="ECO:0007669"/>
    <property type="project" value="TreeGrafter"/>
</dbReference>